<reference evidence="2 3" key="1">
    <citation type="journal article" date="2024" name="IMA Fungus">
        <title>IMA Genome - F19 : A genome assembly and annotation guide to empower mycologists, including annotated draft genome sequences of Ceratocystis pirilliformis, Diaporthe australafricana, Fusarium ophioides, Paecilomyces lecythidis, and Sporothrix stenoceras.</title>
        <authorList>
            <person name="Aylward J."/>
            <person name="Wilson A.M."/>
            <person name="Visagie C.M."/>
            <person name="Spraker J."/>
            <person name="Barnes I."/>
            <person name="Buitendag C."/>
            <person name="Ceriani C."/>
            <person name="Del Mar Angel L."/>
            <person name="du Plessis D."/>
            <person name="Fuchs T."/>
            <person name="Gasser K."/>
            <person name="Kramer D."/>
            <person name="Li W."/>
            <person name="Munsamy K."/>
            <person name="Piso A."/>
            <person name="Price J.L."/>
            <person name="Sonnekus B."/>
            <person name="Thomas C."/>
            <person name="van der Nest A."/>
            <person name="van Dijk A."/>
            <person name="van Heerden A."/>
            <person name="van Vuuren N."/>
            <person name="Yilmaz N."/>
            <person name="Duong T.A."/>
            <person name="van der Merwe N.A."/>
            <person name="Wingfield M.J."/>
            <person name="Wingfield B.D."/>
        </authorList>
    </citation>
    <scope>NUCLEOTIDE SEQUENCE [LARGE SCALE GENOMIC DNA]</scope>
    <source>
        <strain evidence="2 3">CMW 5346</strain>
    </source>
</reference>
<keyword evidence="3" id="KW-1185">Reference proteome</keyword>
<evidence type="ECO:0000313" key="2">
    <source>
        <dbReference type="EMBL" id="KAL1901386.1"/>
    </source>
</evidence>
<feature type="region of interest" description="Disordered" evidence="1">
    <location>
        <begin position="219"/>
        <end position="258"/>
    </location>
</feature>
<protein>
    <submittedName>
        <fullName evidence="2">Uncharacterized protein</fullName>
    </submittedName>
</protein>
<feature type="compositionally biased region" description="Polar residues" evidence="1">
    <location>
        <begin position="219"/>
        <end position="234"/>
    </location>
</feature>
<name>A0ABR3ZL03_9PEZI</name>
<sequence>MPSPDQLHLPNPAGQNGGQGQQPGNNSGNNGGPAVPSAPGYYTYTSPTVARHYARPPGASGTTNGDWSSSYATLRMPPPEQPFTDDMQDLQARGKDPYEFTRRDEPYYEDRIASLRATERRLQPPAGAAPIHHLSPHYVRAPSPGPQLLPEDAPLDDFANLERRRHATAVLDSPELLMMYAQSLNDSIPAVRMTFMRIMCGYDRDTMLSPTVVDAMDSANSGSSYGNSMGRRQTSGNSGGGGGGSNSGSRSGRRNNRQ</sequence>
<feature type="region of interest" description="Disordered" evidence="1">
    <location>
        <begin position="1"/>
        <end position="88"/>
    </location>
</feature>
<feature type="compositionally biased region" description="Gly residues" evidence="1">
    <location>
        <begin position="237"/>
        <end position="246"/>
    </location>
</feature>
<gene>
    <name evidence="2" type="ORF">Sste5346_001791</name>
</gene>
<feature type="region of interest" description="Disordered" evidence="1">
    <location>
        <begin position="123"/>
        <end position="145"/>
    </location>
</feature>
<dbReference type="Proteomes" id="UP001583186">
    <property type="component" value="Unassembled WGS sequence"/>
</dbReference>
<proteinExistence type="predicted"/>
<accession>A0ABR3ZL03</accession>
<comment type="caution">
    <text evidence="2">The sequence shown here is derived from an EMBL/GenBank/DDBJ whole genome shotgun (WGS) entry which is preliminary data.</text>
</comment>
<evidence type="ECO:0000256" key="1">
    <source>
        <dbReference type="SAM" id="MobiDB-lite"/>
    </source>
</evidence>
<feature type="compositionally biased region" description="Polar residues" evidence="1">
    <location>
        <begin position="60"/>
        <end position="72"/>
    </location>
</feature>
<dbReference type="EMBL" id="JAWCUI010000007">
    <property type="protein sequence ID" value="KAL1901386.1"/>
    <property type="molecule type" value="Genomic_DNA"/>
</dbReference>
<organism evidence="2 3">
    <name type="scientific">Sporothrix stenoceras</name>
    <dbReference type="NCBI Taxonomy" id="5173"/>
    <lineage>
        <taxon>Eukaryota</taxon>
        <taxon>Fungi</taxon>
        <taxon>Dikarya</taxon>
        <taxon>Ascomycota</taxon>
        <taxon>Pezizomycotina</taxon>
        <taxon>Sordariomycetes</taxon>
        <taxon>Sordariomycetidae</taxon>
        <taxon>Ophiostomatales</taxon>
        <taxon>Ophiostomataceae</taxon>
        <taxon>Sporothrix</taxon>
    </lineage>
</organism>
<evidence type="ECO:0000313" key="3">
    <source>
        <dbReference type="Proteomes" id="UP001583186"/>
    </source>
</evidence>